<gene>
    <name evidence="1" type="ORF">SEA_DRGREY_62</name>
</gene>
<dbReference type="EMBL" id="MF467948">
    <property type="protein sequence ID" value="ASU03974.1"/>
    <property type="molecule type" value="Genomic_DNA"/>
</dbReference>
<keyword evidence="2" id="KW-1185">Reference proteome</keyword>
<accession>A0A223LIC5</accession>
<dbReference type="Proteomes" id="UP000226383">
    <property type="component" value="Segment"/>
</dbReference>
<evidence type="ECO:0000313" key="1">
    <source>
        <dbReference type="EMBL" id="ASU03974.1"/>
    </source>
</evidence>
<name>A0A223LIC5_9CAUD</name>
<evidence type="ECO:0000313" key="2">
    <source>
        <dbReference type="Proteomes" id="UP000226383"/>
    </source>
</evidence>
<reference evidence="1 2" key="1">
    <citation type="submission" date="2017-07" db="EMBL/GenBank/DDBJ databases">
        <authorList>
            <person name="Shaffer M.A."/>
            <person name="Abrahamson P.A."/>
            <person name="Bills J.L."/>
            <person name="Cantu C."/>
            <person name="Miller S.E."/>
            <person name="Nayek S."/>
            <person name="Suri N."/>
            <person name="Layton S.R."/>
            <person name="Hughes L.E."/>
            <person name="Garlena R.A."/>
            <person name="Russell D.A."/>
            <person name="Pope W.H."/>
            <person name="Jacobs-Sera D."/>
            <person name="Hendrix R.W."/>
            <person name="Hatfull G.F."/>
        </authorList>
    </citation>
    <scope>NUCLEOTIDE SEQUENCE [LARGE SCALE GENOMIC DNA]</scope>
</reference>
<organism evidence="1 2">
    <name type="scientific">Streptomyces phage DrGrey</name>
    <dbReference type="NCBI Taxonomy" id="2024284"/>
    <lineage>
        <taxon>Viruses</taxon>
        <taxon>Duplodnaviria</taxon>
        <taxon>Heunggongvirae</taxon>
        <taxon>Uroviricota</taxon>
        <taxon>Caudoviricetes</taxon>
        <taxon>Rimavirus</taxon>
        <taxon>Rimavirus drgrey</taxon>
    </lineage>
</organism>
<protein>
    <submittedName>
        <fullName evidence="1">Uncharacterized protein</fullName>
    </submittedName>
</protein>
<sequence>MAALRRTKIVGEIPIINRLEGTEEEGQVVGTGIVEELPSGDQIVHMNLHGKTADILRRGFSLGDISLYQPEE</sequence>
<dbReference type="OrthoDB" id="29305at10239"/>
<proteinExistence type="predicted"/>